<dbReference type="PANTHER" id="PTHR12231">
    <property type="entry name" value="CTX-RELATED TYPE I TRANSMEMBRANE PROTEIN"/>
    <property type="match status" value="1"/>
</dbReference>
<dbReference type="SMART" id="SM00408">
    <property type="entry name" value="IGc2"/>
    <property type="match status" value="4"/>
</dbReference>
<feature type="domain" description="Ig-like" evidence="5">
    <location>
        <begin position="337"/>
        <end position="426"/>
    </location>
</feature>
<evidence type="ECO:0000256" key="2">
    <source>
        <dbReference type="ARBA" id="ARBA00022737"/>
    </source>
</evidence>
<keyword evidence="2" id="KW-0677">Repeat</keyword>
<evidence type="ECO:0000256" key="3">
    <source>
        <dbReference type="ARBA" id="ARBA00023157"/>
    </source>
</evidence>
<evidence type="ECO:0000259" key="5">
    <source>
        <dbReference type="PROSITE" id="PS50835"/>
    </source>
</evidence>
<dbReference type="PANTHER" id="PTHR12231:SF253">
    <property type="entry name" value="DPR-INTERACTING PROTEIN ETA, ISOFORM B-RELATED"/>
    <property type="match status" value="1"/>
</dbReference>
<accession>A0A7M4E7T3</accession>
<dbReference type="PROSITE" id="PS50835">
    <property type="entry name" value="IG_LIKE"/>
    <property type="match status" value="4"/>
</dbReference>
<dbReference type="SUPFAM" id="SSF48726">
    <property type="entry name" value="Immunoglobulin"/>
    <property type="match status" value="5"/>
</dbReference>
<evidence type="ECO:0000256" key="1">
    <source>
        <dbReference type="ARBA" id="ARBA00022729"/>
    </source>
</evidence>
<dbReference type="Gene3D" id="2.60.40.10">
    <property type="entry name" value="Immunoglobulins"/>
    <property type="match status" value="4"/>
</dbReference>
<name>A0A7M4E7T3_CROPO</name>
<dbReference type="Proteomes" id="UP000594220">
    <property type="component" value="Unplaced"/>
</dbReference>
<dbReference type="GeneTree" id="ENSGT00940000162328"/>
<dbReference type="SMART" id="SM00409">
    <property type="entry name" value="IG"/>
    <property type="match status" value="4"/>
</dbReference>
<dbReference type="InterPro" id="IPR003598">
    <property type="entry name" value="Ig_sub2"/>
</dbReference>
<keyword evidence="4" id="KW-0393">Immunoglobulin domain</keyword>
<reference evidence="6" key="1">
    <citation type="submission" date="2025-08" db="UniProtKB">
        <authorList>
            <consortium name="Ensembl"/>
        </authorList>
    </citation>
    <scope>IDENTIFICATION</scope>
</reference>
<proteinExistence type="predicted"/>
<dbReference type="InterPro" id="IPR051170">
    <property type="entry name" value="Neural/epithelial_adhesion"/>
</dbReference>
<feature type="domain" description="Ig-like" evidence="5">
    <location>
        <begin position="246"/>
        <end position="332"/>
    </location>
</feature>
<dbReference type="Ensembl" id="ENSCPRT00005006665.1">
    <property type="protein sequence ID" value="ENSCPRP00005005687.1"/>
    <property type="gene ID" value="ENSCPRG00005004065.1"/>
</dbReference>
<dbReference type="FunFam" id="2.60.40.10:FF:000186">
    <property type="entry name" value="Hemicentin 1"/>
    <property type="match status" value="1"/>
</dbReference>
<dbReference type="InterPro" id="IPR007110">
    <property type="entry name" value="Ig-like_dom"/>
</dbReference>
<reference evidence="6" key="2">
    <citation type="submission" date="2025-09" db="UniProtKB">
        <authorList>
            <consortium name="Ensembl"/>
        </authorList>
    </citation>
    <scope>IDENTIFICATION</scope>
</reference>
<dbReference type="FunFam" id="2.60.40.10:FF:000032">
    <property type="entry name" value="palladin isoform X1"/>
    <property type="match status" value="2"/>
</dbReference>
<dbReference type="InterPro" id="IPR036179">
    <property type="entry name" value="Ig-like_dom_sf"/>
</dbReference>
<keyword evidence="1" id="KW-0732">Signal</keyword>
<dbReference type="InterPro" id="IPR013098">
    <property type="entry name" value="Ig_I-set"/>
</dbReference>
<feature type="domain" description="Ig-like" evidence="5">
    <location>
        <begin position="58"/>
        <end position="148"/>
    </location>
</feature>
<dbReference type="InterPro" id="IPR013783">
    <property type="entry name" value="Ig-like_fold"/>
</dbReference>
<keyword evidence="3" id="KW-1015">Disulfide bond</keyword>
<feature type="domain" description="Ig-like" evidence="5">
    <location>
        <begin position="155"/>
        <end position="241"/>
    </location>
</feature>
<organism evidence="6 7">
    <name type="scientific">Crocodylus porosus</name>
    <name type="common">Saltwater crocodile</name>
    <name type="synonym">Estuarine crocodile</name>
    <dbReference type="NCBI Taxonomy" id="8502"/>
    <lineage>
        <taxon>Eukaryota</taxon>
        <taxon>Metazoa</taxon>
        <taxon>Chordata</taxon>
        <taxon>Craniata</taxon>
        <taxon>Vertebrata</taxon>
        <taxon>Euteleostomi</taxon>
        <taxon>Archelosauria</taxon>
        <taxon>Archosauria</taxon>
        <taxon>Crocodylia</taxon>
        <taxon>Longirostres</taxon>
        <taxon>Crocodylidae</taxon>
        <taxon>Crocodylus</taxon>
    </lineage>
</organism>
<dbReference type="AlphaFoldDB" id="A0A7M4E7T3"/>
<dbReference type="OMA" id="EPWGPGF"/>
<protein>
    <recommendedName>
        <fullName evidence="5">Ig-like domain-containing protein</fullName>
    </recommendedName>
</protein>
<dbReference type="InterPro" id="IPR003599">
    <property type="entry name" value="Ig_sub"/>
</dbReference>
<keyword evidence="7" id="KW-1185">Reference proteome</keyword>
<sequence length="534" mass="56598">MFPRAGEQEVASSLPGTQHGILQLQAVREGDAGEYVCEAVSEEGVSFDAIMLEVGAAPWFSERPGDVSAEMGMSVTLPCRAEGRPRPRVTWSRRDGKLIATQLGQLPSSSPSGLDRLFMESVSLDDQATYVCEAENAFGKIQAEVKLTVTGHVAPEIAVGSPVIHALEGHPVSLPCVILVGKPLPDRQWLKDGQPVSPCSPWSVRADGSFHIDQVSQEASGKYTCEVTNAVGSHRQNVSLSVRVPPSIEPGPAFYTTNEGVAVTLQCNSSGVPGPTVVWTKEMEPISSQSPHHRVGHDGSLLISLPSARDSGVYVCTATNLVGSSSQEVQLSVNTKPSISVNRSQESTGPVRVLAVVGQEMTLPCEVQGYPPPLVMWTQGSQPLPLLTARYSILPSGSLRLAEPRVSDEGLYTCTATNPAGNASLSYHLEVQGTCSSRALPDPSRGLKSFLSSAHLSAGPLLSRRDAETSHCLAQEWCRSPERLAGGLGAGGGLPGDRLHGVLWVEETPGLGRGKPPKLASRCCLRLSQTNSSI</sequence>
<dbReference type="Pfam" id="PF07679">
    <property type="entry name" value="I-set"/>
    <property type="match status" value="4"/>
</dbReference>
<evidence type="ECO:0000313" key="7">
    <source>
        <dbReference type="Proteomes" id="UP000594220"/>
    </source>
</evidence>
<evidence type="ECO:0000256" key="4">
    <source>
        <dbReference type="ARBA" id="ARBA00023319"/>
    </source>
</evidence>
<evidence type="ECO:0000313" key="6">
    <source>
        <dbReference type="Ensembl" id="ENSCPRP00005005687.1"/>
    </source>
</evidence>